<dbReference type="Pfam" id="PF00295">
    <property type="entry name" value="Glyco_hydro_28"/>
    <property type="match status" value="1"/>
</dbReference>
<dbReference type="InterPro" id="IPR012334">
    <property type="entry name" value="Pectin_lyas_fold"/>
</dbReference>
<evidence type="ECO:0000313" key="10">
    <source>
        <dbReference type="EMBL" id="SHO51254.1"/>
    </source>
</evidence>
<evidence type="ECO:0000256" key="8">
    <source>
        <dbReference type="ARBA" id="ARBA00037278"/>
    </source>
</evidence>
<keyword evidence="5" id="KW-0119">Carbohydrate metabolism</keyword>
<comment type="similarity">
    <text evidence="1 9">Belongs to the glycosyl hydrolase 28 family.</text>
</comment>
<evidence type="ECO:0000256" key="9">
    <source>
        <dbReference type="RuleBase" id="RU361169"/>
    </source>
</evidence>
<evidence type="ECO:0000256" key="5">
    <source>
        <dbReference type="ARBA" id="ARBA00023277"/>
    </source>
</evidence>
<comment type="function">
    <text evidence="8">Pectinolytic enzyme involved in the degradation of xylogalacturonan (xga), a galacturonan backbone heavily substituted with xylose, and which is one important component of the hairy regions of pectin. Activity requires a galacturonic acid backbone substituted with xylose.</text>
</comment>
<evidence type="ECO:0000256" key="2">
    <source>
        <dbReference type="ARBA" id="ARBA00022737"/>
    </source>
</evidence>
<proteinExistence type="inferred from homology"/>
<dbReference type="InterPro" id="IPR011050">
    <property type="entry name" value="Pectin_lyase_fold/virulence"/>
</dbReference>
<evidence type="ECO:0000313" key="11">
    <source>
        <dbReference type="Proteomes" id="UP000184612"/>
    </source>
</evidence>
<keyword evidence="2" id="KW-0677">Repeat</keyword>
<sequence>MKGKKKAIIVVEWFAILALVITAAAAGKHLRDRTEEVSKMISYEGSKLVLYDGPKSLKDETADDLASASEKERNFALLHCTDTKVKVDGYDCYVYDTNVNHNRAWYPDYMPPQSRTPITYFDFESVAKIEVSVPNMDLKSVKVSPLSYSIKPEVDTAAKTITFTITKPDNYTVTFNDSPERALHIFANPIDTDAPTKSSDTVKYIGPGEWNIENIVLENNQTLYLAGGAVVHGIINSNYAKNIKVEGRGILDGSGFEGWMGKTAYVPLKFDDCDGVTLKDIIVLNPNAWVCSAKSSTNGVIDGIRIISSRPNGDGITLQSCTNYQVSDCFVRSWDDSLVIKNYEGSSSDISFKNMQLWTDFAQSMEIGYETNKGQQKDVSISNISFEDITVLNNFHKPVISVHNADDATVKDITFKNITVENAQMGSGDGDEMPYLIDLHIPKTSNWTSTKERGQIDGVTIDNVKVLSGKFSPSRIEGFDEAHKIKNITISNLEILGEKITGLDQGKFEVDPDTTENIAIK</sequence>
<keyword evidence="4" id="KW-0325">Glycoprotein</keyword>
<dbReference type="Gene3D" id="2.160.20.10">
    <property type="entry name" value="Single-stranded right-handed beta-helix, Pectin lyase-like"/>
    <property type="match status" value="1"/>
</dbReference>
<organism evidence="10 11">
    <name type="scientific">Anaerocolumna xylanovorans DSM 12503</name>
    <dbReference type="NCBI Taxonomy" id="1121345"/>
    <lineage>
        <taxon>Bacteria</taxon>
        <taxon>Bacillati</taxon>
        <taxon>Bacillota</taxon>
        <taxon>Clostridia</taxon>
        <taxon>Lachnospirales</taxon>
        <taxon>Lachnospiraceae</taxon>
        <taxon>Anaerocolumna</taxon>
    </lineage>
</organism>
<evidence type="ECO:0000256" key="6">
    <source>
        <dbReference type="ARBA" id="ARBA00023295"/>
    </source>
</evidence>
<dbReference type="GO" id="GO:0004650">
    <property type="term" value="F:polygalacturonase activity"/>
    <property type="evidence" value="ECO:0007669"/>
    <property type="project" value="InterPro"/>
</dbReference>
<dbReference type="AlphaFoldDB" id="A0A1M7YF31"/>
<keyword evidence="3 9" id="KW-0378">Hydrolase</keyword>
<evidence type="ECO:0000256" key="4">
    <source>
        <dbReference type="ARBA" id="ARBA00023180"/>
    </source>
</evidence>
<dbReference type="InterPro" id="IPR000743">
    <property type="entry name" value="Glyco_hydro_28"/>
</dbReference>
<dbReference type="Proteomes" id="UP000184612">
    <property type="component" value="Unassembled WGS sequence"/>
</dbReference>
<keyword evidence="11" id="KW-1185">Reference proteome</keyword>
<dbReference type="STRING" id="1121345.SAMN02745217_03094"/>
<dbReference type="RefSeq" id="WP_073589752.1">
    <property type="nucleotide sequence ID" value="NZ_FRFD01000009.1"/>
</dbReference>
<evidence type="ECO:0000256" key="1">
    <source>
        <dbReference type="ARBA" id="ARBA00008834"/>
    </source>
</evidence>
<evidence type="ECO:0000256" key="3">
    <source>
        <dbReference type="ARBA" id="ARBA00022801"/>
    </source>
</evidence>
<keyword evidence="6 9" id="KW-0326">Glycosidase</keyword>
<dbReference type="EMBL" id="FRFD01000009">
    <property type="protein sequence ID" value="SHO51254.1"/>
    <property type="molecule type" value="Genomic_DNA"/>
</dbReference>
<evidence type="ECO:0000256" key="7">
    <source>
        <dbReference type="ARBA" id="ARBA00023326"/>
    </source>
</evidence>
<keyword evidence="7" id="KW-0624">Polysaccharide degradation</keyword>
<name>A0A1M7YF31_9FIRM</name>
<accession>A0A1M7YF31</accession>
<dbReference type="GO" id="GO:0000272">
    <property type="term" value="P:polysaccharide catabolic process"/>
    <property type="evidence" value="ECO:0007669"/>
    <property type="project" value="UniProtKB-KW"/>
</dbReference>
<dbReference type="SUPFAM" id="SSF51126">
    <property type="entry name" value="Pectin lyase-like"/>
    <property type="match status" value="1"/>
</dbReference>
<reference evidence="10 11" key="1">
    <citation type="submission" date="2016-12" db="EMBL/GenBank/DDBJ databases">
        <authorList>
            <person name="Song W.-J."/>
            <person name="Kurnit D.M."/>
        </authorList>
    </citation>
    <scope>NUCLEOTIDE SEQUENCE [LARGE SCALE GENOMIC DNA]</scope>
    <source>
        <strain evidence="10 11">DSM 12503</strain>
    </source>
</reference>
<gene>
    <name evidence="10" type="ORF">SAMN02745217_03094</name>
</gene>
<protein>
    <submittedName>
        <fullName evidence="10">Glycosyl hydrolases family 28</fullName>
    </submittedName>
</protein>
<dbReference type="PANTHER" id="PTHR31736:SF9">
    <property type="entry name" value="ENDO-XYLOGALACTURONAN HYDROLASE A-RELATED"/>
    <property type="match status" value="1"/>
</dbReference>
<dbReference type="PANTHER" id="PTHR31736">
    <property type="match status" value="1"/>
</dbReference>